<keyword evidence="1" id="KW-0808">Transferase</keyword>
<keyword evidence="2" id="KW-1185">Reference proteome</keyword>
<accession>A0ACB5R7U9</accession>
<gene>
    <name evidence="1" type="ORF">rsdtw13_05050</name>
</gene>
<reference evidence="1" key="1">
    <citation type="journal article" date="2025" name="Int. J. Syst. Evol. Microbiol.">
        <title>Inconstantimicrobium mannanitabidum sp. nov., a novel member of the family Clostridiaceae isolated from anoxic soil under the treatment of reductive soil disinfestation.</title>
        <authorList>
            <person name="Ueki A."/>
            <person name="Tonouchi A."/>
            <person name="Honma S."/>
            <person name="Kaku N."/>
            <person name="Ueki K."/>
        </authorList>
    </citation>
    <scope>NUCLEOTIDE SEQUENCE</scope>
    <source>
        <strain evidence="1">TW13</strain>
    </source>
</reference>
<protein>
    <submittedName>
        <fullName evidence="1">Two component sensor kinase</fullName>
    </submittedName>
</protein>
<evidence type="ECO:0000313" key="1">
    <source>
        <dbReference type="EMBL" id="GKX65247.1"/>
    </source>
</evidence>
<proteinExistence type="predicted"/>
<evidence type="ECO:0000313" key="2">
    <source>
        <dbReference type="Proteomes" id="UP001058074"/>
    </source>
</evidence>
<dbReference type="Proteomes" id="UP001058074">
    <property type="component" value="Unassembled WGS sequence"/>
</dbReference>
<keyword evidence="1" id="KW-0418">Kinase</keyword>
<comment type="caution">
    <text evidence="1">The sequence shown here is derived from an EMBL/GenBank/DDBJ whole genome shotgun (WGS) entry which is preliminary data.</text>
</comment>
<sequence>MNIKSRFGLWWRMIISVFLIMNISVVLIAIAIFIIYKLSHYSNDMLKHIFPFIAICILSIIVSTFFTIFIMHRILKPIEALIIATKQVAKGDFSVRLNENYKESTIKDMNSYFNKMIRELDGIETFRNDFIVNVSHEFKTPISAIEGYATLLQDRGLCEEEHDEYTKMIIESARQLSILSSNILKLSKLESQEIVVEKTIYQLDEQIRQALLLLEVKWSKKNINLNIDLSPIEFYGNEDLLIQVWFNLLSNAIKFTPENGSIQIVMRQIDQLVTVEISDTGIGMTEDTRKHIFEKFYQGDKNRNVEGNGLGLTLVKRIIDLCNGEIKVQSEYGKGSTFIVKLENTEV</sequence>
<dbReference type="EMBL" id="BROD01000001">
    <property type="protein sequence ID" value="GKX65247.1"/>
    <property type="molecule type" value="Genomic_DNA"/>
</dbReference>
<name>A0ACB5R7U9_9CLOT</name>
<organism evidence="1 2">
    <name type="scientific">Inconstantimicrobium mannanitabidum</name>
    <dbReference type="NCBI Taxonomy" id="1604901"/>
    <lineage>
        <taxon>Bacteria</taxon>
        <taxon>Bacillati</taxon>
        <taxon>Bacillota</taxon>
        <taxon>Clostridia</taxon>
        <taxon>Eubacteriales</taxon>
        <taxon>Clostridiaceae</taxon>
        <taxon>Inconstantimicrobium</taxon>
    </lineage>
</organism>